<name>A0AAW1KYQ7_POPJA</name>
<accession>A0AAW1KYQ7</accession>
<evidence type="ECO:0000313" key="2">
    <source>
        <dbReference type="Proteomes" id="UP001458880"/>
    </source>
</evidence>
<dbReference type="EMBL" id="JASPKY010000177">
    <property type="protein sequence ID" value="KAK9727617.1"/>
    <property type="molecule type" value="Genomic_DNA"/>
</dbReference>
<reference evidence="1 2" key="1">
    <citation type="journal article" date="2024" name="BMC Genomics">
        <title>De novo assembly and annotation of Popillia japonica's genome with initial clues to its potential as an invasive pest.</title>
        <authorList>
            <person name="Cucini C."/>
            <person name="Boschi S."/>
            <person name="Funari R."/>
            <person name="Cardaioli E."/>
            <person name="Iannotti N."/>
            <person name="Marturano G."/>
            <person name="Paoli F."/>
            <person name="Bruttini M."/>
            <person name="Carapelli A."/>
            <person name="Frati F."/>
            <person name="Nardi F."/>
        </authorList>
    </citation>
    <scope>NUCLEOTIDE SEQUENCE [LARGE SCALE GENOMIC DNA]</scope>
    <source>
        <strain evidence="1">DMR45628</strain>
    </source>
</reference>
<keyword evidence="2" id="KW-1185">Reference proteome</keyword>
<comment type="caution">
    <text evidence="1">The sequence shown here is derived from an EMBL/GenBank/DDBJ whole genome shotgun (WGS) entry which is preliminary data.</text>
</comment>
<sequence length="159" mass="17658">MHDIPAQIHYEIFGGAGKLVPTMSFPSLNRYSFARTPLQTQKRSLYSGLTYNSVAYGAGIQQMSKTNNSTIIDRIPLASELFAPAIVKFPAATKGQIEAYMKALDNEAKEDDKNMNAQMMTSFQMMLDTVKGTMDPRSVSYVNVKLGGNQNVNYHYTSL</sequence>
<protein>
    <submittedName>
        <fullName evidence="1">Uncharacterized protein</fullName>
    </submittedName>
</protein>
<evidence type="ECO:0000313" key="1">
    <source>
        <dbReference type="EMBL" id="KAK9727617.1"/>
    </source>
</evidence>
<proteinExistence type="predicted"/>
<gene>
    <name evidence="1" type="ORF">QE152_g19055</name>
</gene>
<dbReference type="AlphaFoldDB" id="A0AAW1KYQ7"/>
<dbReference type="Proteomes" id="UP001458880">
    <property type="component" value="Unassembled WGS sequence"/>
</dbReference>
<organism evidence="1 2">
    <name type="scientific">Popillia japonica</name>
    <name type="common">Japanese beetle</name>
    <dbReference type="NCBI Taxonomy" id="7064"/>
    <lineage>
        <taxon>Eukaryota</taxon>
        <taxon>Metazoa</taxon>
        <taxon>Ecdysozoa</taxon>
        <taxon>Arthropoda</taxon>
        <taxon>Hexapoda</taxon>
        <taxon>Insecta</taxon>
        <taxon>Pterygota</taxon>
        <taxon>Neoptera</taxon>
        <taxon>Endopterygota</taxon>
        <taxon>Coleoptera</taxon>
        <taxon>Polyphaga</taxon>
        <taxon>Scarabaeiformia</taxon>
        <taxon>Scarabaeidae</taxon>
        <taxon>Rutelinae</taxon>
        <taxon>Popillia</taxon>
    </lineage>
</organism>